<reference evidence="1" key="1">
    <citation type="journal article" date="2020" name="Nat. Ecol. Evol.">
        <title>Deeply conserved synteny resolves early events in vertebrate evolution.</title>
        <authorList>
            <person name="Simakov O."/>
            <person name="Marletaz F."/>
            <person name="Yue J.X."/>
            <person name="O'Connell B."/>
            <person name="Jenkins J."/>
            <person name="Brandt A."/>
            <person name="Calef R."/>
            <person name="Tung C.H."/>
            <person name="Huang T.K."/>
            <person name="Schmutz J."/>
            <person name="Satoh N."/>
            <person name="Yu J.K."/>
            <person name="Putnam N.H."/>
            <person name="Green R.E."/>
            <person name="Rokhsar D.S."/>
        </authorList>
    </citation>
    <scope>NUCLEOTIDE SEQUENCE [LARGE SCALE GENOMIC DNA]</scope>
    <source>
        <strain evidence="1">S238N-H82</strain>
    </source>
</reference>
<evidence type="ECO:0000313" key="2">
    <source>
        <dbReference type="RefSeq" id="XP_035672501.1"/>
    </source>
</evidence>
<dbReference type="Proteomes" id="UP000001554">
    <property type="component" value="Chromosome 1"/>
</dbReference>
<dbReference type="Gene3D" id="3.40.50.150">
    <property type="entry name" value="Vaccinia Virus protein VP39"/>
    <property type="match status" value="1"/>
</dbReference>
<protein>
    <submittedName>
        <fullName evidence="2">Histamine N-methyltransferase B-like</fullName>
    </submittedName>
</protein>
<dbReference type="OrthoDB" id="5984880at2759"/>
<keyword evidence="1" id="KW-1185">Reference proteome</keyword>
<proteinExistence type="predicted"/>
<name>A0A9J7MMF2_BRAFL</name>
<reference evidence="2" key="2">
    <citation type="submission" date="2025-08" db="UniProtKB">
        <authorList>
            <consortium name="RefSeq"/>
        </authorList>
    </citation>
    <scope>IDENTIFICATION</scope>
    <source>
        <strain evidence="2">S238N-H82</strain>
        <tissue evidence="2">Testes</tissue>
    </source>
</reference>
<gene>
    <name evidence="2" type="primary">LOC118413286</name>
</gene>
<dbReference type="GeneID" id="118413286"/>
<dbReference type="AlphaFoldDB" id="A0A9J7MMF2"/>
<sequence length="134" mass="14883">MVYSPFYVGAGPDQEGQSSESKVRLSNMAGLLKFGKLAMVHHSHERFSASLRAWQAAVETRKDDMYQMSYKAKVPDSILCEPGTDLRVLGIGSGSGEADSVILKKLLQRHSSVYNHRVVEPSGELLTRYKVRIV</sequence>
<dbReference type="InterPro" id="IPR029063">
    <property type="entry name" value="SAM-dependent_MTases_sf"/>
</dbReference>
<dbReference type="KEGG" id="bfo:118413286"/>
<accession>A0A9J7MMF2</accession>
<organism evidence="1 2">
    <name type="scientific">Branchiostoma floridae</name>
    <name type="common">Florida lancelet</name>
    <name type="synonym">Amphioxus</name>
    <dbReference type="NCBI Taxonomy" id="7739"/>
    <lineage>
        <taxon>Eukaryota</taxon>
        <taxon>Metazoa</taxon>
        <taxon>Chordata</taxon>
        <taxon>Cephalochordata</taxon>
        <taxon>Leptocardii</taxon>
        <taxon>Amphioxiformes</taxon>
        <taxon>Branchiostomatidae</taxon>
        <taxon>Branchiostoma</taxon>
    </lineage>
</organism>
<evidence type="ECO:0000313" key="1">
    <source>
        <dbReference type="Proteomes" id="UP000001554"/>
    </source>
</evidence>
<dbReference type="RefSeq" id="XP_035672501.1">
    <property type="nucleotide sequence ID" value="XM_035816608.1"/>
</dbReference>